<feature type="chain" id="PRO_5031325874" description="L domain-like protein" evidence="10">
    <location>
        <begin position="20"/>
        <end position="329"/>
    </location>
</feature>
<feature type="signal peptide" evidence="10">
    <location>
        <begin position="1"/>
        <end position="19"/>
    </location>
</feature>
<evidence type="ECO:0000256" key="5">
    <source>
        <dbReference type="ARBA" id="ARBA00022737"/>
    </source>
</evidence>
<proteinExistence type="predicted"/>
<sequence length="329" mass="35383">MWLSPRILLCILHASCVPAHECIVHWKRKGACCGFSGSIPPEAIARFNKLEIFSVSESNIGGRIPSELGGLSSLRLISMYNNQLTGPIPSEIGDLMTLRQLDMANNMLTGTIPTELNSLPTIARFHATVNRLTGDAPTFPLATETLTFIELQHEDDNNNLTLAVDEFFREGRGRALEIVMCHECNLKGFIPTFIGESVNLARLVLTGNSDQIGTGLTGTIPAEIGGLQALTDLRLSRNSLSQAIPTQLANLPMLEGLSLDGNQFTGEMPPEVASMPSLTQLELHDNPTLTGDLDTSVCNVDGAAARFSFLSSDCGSSGRVACTCCDDCF</sequence>
<keyword evidence="3" id="KW-0812">Transmembrane</keyword>
<dbReference type="InterPro" id="IPR032675">
    <property type="entry name" value="LRR_dom_sf"/>
</dbReference>
<evidence type="ECO:0008006" key="12">
    <source>
        <dbReference type="Google" id="ProtNLM"/>
    </source>
</evidence>
<dbReference type="Pfam" id="PF00560">
    <property type="entry name" value="LRR_1"/>
    <property type="match status" value="4"/>
</dbReference>
<evidence type="ECO:0000256" key="1">
    <source>
        <dbReference type="ARBA" id="ARBA00004167"/>
    </source>
</evidence>
<evidence type="ECO:0000256" key="2">
    <source>
        <dbReference type="ARBA" id="ARBA00022614"/>
    </source>
</evidence>
<comment type="subcellular location">
    <subcellularLocation>
        <location evidence="1">Membrane</location>
        <topology evidence="1">Single-pass membrane protein</topology>
    </subcellularLocation>
</comment>
<evidence type="ECO:0000313" key="11">
    <source>
        <dbReference type="EMBL" id="CAD8338504.1"/>
    </source>
</evidence>
<keyword evidence="5" id="KW-0677">Repeat</keyword>
<keyword evidence="2" id="KW-0433">Leucine-rich repeat</keyword>
<dbReference type="PANTHER" id="PTHR27000:SF616">
    <property type="entry name" value="LRR RECEPTOR-LIKE SERINE_THREONINE-PROTEIN KINASE FLS2"/>
    <property type="match status" value="1"/>
</dbReference>
<dbReference type="AlphaFoldDB" id="A0A7R9WZQ6"/>
<keyword evidence="7" id="KW-0472">Membrane</keyword>
<keyword evidence="9" id="KW-0325">Glycoprotein</keyword>
<name>A0A7R9WZQ6_9STRA</name>
<dbReference type="EMBL" id="HBEF01017052">
    <property type="protein sequence ID" value="CAD8338504.1"/>
    <property type="molecule type" value="Transcribed_RNA"/>
</dbReference>
<dbReference type="PANTHER" id="PTHR27000">
    <property type="entry name" value="LEUCINE-RICH REPEAT RECEPTOR-LIKE PROTEIN KINASE FAMILY PROTEIN-RELATED"/>
    <property type="match status" value="1"/>
</dbReference>
<organism evidence="11">
    <name type="scientific">Craspedostauros australis</name>
    <dbReference type="NCBI Taxonomy" id="1486917"/>
    <lineage>
        <taxon>Eukaryota</taxon>
        <taxon>Sar</taxon>
        <taxon>Stramenopiles</taxon>
        <taxon>Ochrophyta</taxon>
        <taxon>Bacillariophyta</taxon>
        <taxon>Bacillariophyceae</taxon>
        <taxon>Bacillariophycidae</taxon>
        <taxon>Naviculales</taxon>
        <taxon>Naviculaceae</taxon>
        <taxon>Craspedostauros</taxon>
    </lineage>
</organism>
<protein>
    <recommendedName>
        <fullName evidence="12">L domain-like protein</fullName>
    </recommendedName>
</protein>
<keyword evidence="8" id="KW-0675">Receptor</keyword>
<keyword evidence="6" id="KW-1133">Transmembrane helix</keyword>
<evidence type="ECO:0000256" key="6">
    <source>
        <dbReference type="ARBA" id="ARBA00022989"/>
    </source>
</evidence>
<reference evidence="11" key="1">
    <citation type="submission" date="2021-01" db="EMBL/GenBank/DDBJ databases">
        <authorList>
            <person name="Corre E."/>
            <person name="Pelletier E."/>
            <person name="Niang G."/>
            <person name="Scheremetjew M."/>
            <person name="Finn R."/>
            <person name="Kale V."/>
            <person name="Holt S."/>
            <person name="Cochrane G."/>
            <person name="Meng A."/>
            <person name="Brown T."/>
            <person name="Cohen L."/>
        </authorList>
    </citation>
    <scope>NUCLEOTIDE SEQUENCE</scope>
    <source>
        <strain evidence="11">CCMP3328</strain>
    </source>
</reference>
<keyword evidence="4 10" id="KW-0732">Signal</keyword>
<evidence type="ECO:0000256" key="7">
    <source>
        <dbReference type="ARBA" id="ARBA00023136"/>
    </source>
</evidence>
<dbReference type="InterPro" id="IPR001611">
    <property type="entry name" value="Leu-rich_rpt"/>
</dbReference>
<evidence type="ECO:0000256" key="10">
    <source>
        <dbReference type="SAM" id="SignalP"/>
    </source>
</evidence>
<dbReference type="SUPFAM" id="SSF52058">
    <property type="entry name" value="L domain-like"/>
    <property type="match status" value="1"/>
</dbReference>
<evidence type="ECO:0000256" key="3">
    <source>
        <dbReference type="ARBA" id="ARBA00022692"/>
    </source>
</evidence>
<evidence type="ECO:0000256" key="8">
    <source>
        <dbReference type="ARBA" id="ARBA00023170"/>
    </source>
</evidence>
<evidence type="ECO:0000256" key="4">
    <source>
        <dbReference type="ARBA" id="ARBA00022729"/>
    </source>
</evidence>
<dbReference type="Gene3D" id="3.80.10.10">
    <property type="entry name" value="Ribonuclease Inhibitor"/>
    <property type="match status" value="2"/>
</dbReference>
<dbReference type="GO" id="GO:0016020">
    <property type="term" value="C:membrane"/>
    <property type="evidence" value="ECO:0007669"/>
    <property type="project" value="UniProtKB-SubCell"/>
</dbReference>
<evidence type="ECO:0000256" key="9">
    <source>
        <dbReference type="ARBA" id="ARBA00023180"/>
    </source>
</evidence>
<accession>A0A7R9WZQ6</accession>
<gene>
    <name evidence="11" type="ORF">CAUS1442_LOCUS10633</name>
</gene>